<dbReference type="AlphaFoldDB" id="A0A8S9GVD2"/>
<protein>
    <submittedName>
        <fullName evidence="2">Uncharacterized protein</fullName>
    </submittedName>
</protein>
<organism evidence="2 3">
    <name type="scientific">Brassica cretica</name>
    <name type="common">Mustard</name>
    <dbReference type="NCBI Taxonomy" id="69181"/>
    <lineage>
        <taxon>Eukaryota</taxon>
        <taxon>Viridiplantae</taxon>
        <taxon>Streptophyta</taxon>
        <taxon>Embryophyta</taxon>
        <taxon>Tracheophyta</taxon>
        <taxon>Spermatophyta</taxon>
        <taxon>Magnoliopsida</taxon>
        <taxon>eudicotyledons</taxon>
        <taxon>Gunneridae</taxon>
        <taxon>Pentapetalae</taxon>
        <taxon>rosids</taxon>
        <taxon>malvids</taxon>
        <taxon>Brassicales</taxon>
        <taxon>Brassicaceae</taxon>
        <taxon>Brassiceae</taxon>
        <taxon>Brassica</taxon>
    </lineage>
</organism>
<name>A0A8S9GVD2_BRACR</name>
<gene>
    <name evidence="2" type="ORF">F2Q68_00038156</name>
    <name evidence="1" type="ORF">F2Q70_00033664</name>
</gene>
<dbReference type="EMBL" id="QGKY02002305">
    <property type="protein sequence ID" value="KAF2531559.1"/>
    <property type="molecule type" value="Genomic_DNA"/>
</dbReference>
<evidence type="ECO:0000313" key="3">
    <source>
        <dbReference type="Proteomes" id="UP000712281"/>
    </source>
</evidence>
<dbReference type="EMBL" id="QGKW02001988">
    <property type="protein sequence ID" value="KAF2550511.1"/>
    <property type="molecule type" value="Genomic_DNA"/>
</dbReference>
<comment type="caution">
    <text evidence="2">The sequence shown here is derived from an EMBL/GenBank/DDBJ whole genome shotgun (WGS) entry which is preliminary data.</text>
</comment>
<reference evidence="2" key="1">
    <citation type="submission" date="2019-12" db="EMBL/GenBank/DDBJ databases">
        <title>Genome sequencing and annotation of Brassica cretica.</title>
        <authorList>
            <person name="Studholme D.J."/>
            <person name="Sarris P.F."/>
        </authorList>
    </citation>
    <scope>NUCLEOTIDE SEQUENCE</scope>
    <source>
        <strain evidence="2">PFS-001/15</strain>
        <strain evidence="1">PFS-102/07</strain>
        <tissue evidence="2">Leaf</tissue>
    </source>
</reference>
<accession>A0A8S9GVD2</accession>
<sequence length="58" mass="7003">MARPRIHRITPRPRRRNFHLSLQPPLMRRHEYTCGLRESIMDRREEGFATVDSDVVNM</sequence>
<evidence type="ECO:0000313" key="2">
    <source>
        <dbReference type="EMBL" id="KAF2550511.1"/>
    </source>
</evidence>
<proteinExistence type="predicted"/>
<dbReference type="Proteomes" id="UP000712281">
    <property type="component" value="Unassembled WGS sequence"/>
</dbReference>
<evidence type="ECO:0000313" key="1">
    <source>
        <dbReference type="EMBL" id="KAF2531559.1"/>
    </source>
</evidence>